<dbReference type="InterPro" id="IPR044946">
    <property type="entry name" value="Restrct_endonuc_typeI_TRD_sf"/>
</dbReference>
<dbReference type="AlphaFoldDB" id="A0A737H8U6"/>
<dbReference type="GO" id="GO:0004519">
    <property type="term" value="F:endonuclease activity"/>
    <property type="evidence" value="ECO:0007669"/>
    <property type="project" value="UniProtKB-KW"/>
</dbReference>
<dbReference type="CDD" id="cd17283">
    <property type="entry name" value="RMtype1_S_Hpy180ORF7835P_TRD2-CR2_like"/>
    <property type="match status" value="1"/>
</dbReference>
<dbReference type="EMBL" id="DAATEH010000006">
    <property type="protein sequence ID" value="HAE8207709.1"/>
    <property type="molecule type" value="Genomic_DNA"/>
</dbReference>
<evidence type="ECO:0000256" key="1">
    <source>
        <dbReference type="ARBA" id="ARBA00010923"/>
    </source>
</evidence>
<comment type="caution">
    <text evidence="5">The sequence shown here is derived from an EMBL/GenBank/DDBJ whole genome shotgun (WGS) entry which is preliminary data.</text>
</comment>
<accession>A0A737H8U6</accession>
<protein>
    <submittedName>
        <fullName evidence="5">Restriction endonuclease subunit S</fullName>
    </submittedName>
</protein>
<name>A0A737H8U6_SALER</name>
<evidence type="ECO:0000259" key="4">
    <source>
        <dbReference type="Pfam" id="PF01420"/>
    </source>
</evidence>
<dbReference type="GO" id="GO:0003677">
    <property type="term" value="F:DNA binding"/>
    <property type="evidence" value="ECO:0007669"/>
    <property type="project" value="UniProtKB-KW"/>
</dbReference>
<dbReference type="GO" id="GO:0009307">
    <property type="term" value="P:DNA restriction-modification system"/>
    <property type="evidence" value="ECO:0007669"/>
    <property type="project" value="UniProtKB-KW"/>
</dbReference>
<keyword evidence="3" id="KW-0238">DNA-binding</keyword>
<reference evidence="5" key="2">
    <citation type="submission" date="2018-07" db="EMBL/GenBank/DDBJ databases">
        <authorList>
            <consortium name="NCBI Pathogen Detection Project"/>
        </authorList>
    </citation>
    <scope>NUCLEOTIDE SEQUENCE</scope>
    <source>
        <strain evidence="5">3472-64</strain>
    </source>
</reference>
<proteinExistence type="inferred from homology"/>
<keyword evidence="2" id="KW-0680">Restriction system</keyword>
<comment type="similarity">
    <text evidence="1">Belongs to the type-I restriction system S methylase family.</text>
</comment>
<keyword evidence="5" id="KW-0255">Endonuclease</keyword>
<evidence type="ECO:0000256" key="3">
    <source>
        <dbReference type="ARBA" id="ARBA00023125"/>
    </source>
</evidence>
<dbReference type="CDD" id="cd17259">
    <property type="entry name" value="RMtype1_S_StySKI-TRD2-CR2_like"/>
    <property type="match status" value="1"/>
</dbReference>
<dbReference type="PANTHER" id="PTHR30408">
    <property type="entry name" value="TYPE-1 RESTRICTION ENZYME ECOKI SPECIFICITY PROTEIN"/>
    <property type="match status" value="1"/>
</dbReference>
<reference evidence="5" key="1">
    <citation type="journal article" date="2018" name="Genome Biol.">
        <title>SKESA: strategic k-mer extension for scrupulous assemblies.</title>
        <authorList>
            <person name="Souvorov A."/>
            <person name="Agarwala R."/>
            <person name="Lipman D.J."/>
        </authorList>
    </citation>
    <scope>NUCLEOTIDE SEQUENCE</scope>
    <source>
        <strain evidence="5">3472-64</strain>
    </source>
</reference>
<evidence type="ECO:0000313" key="5">
    <source>
        <dbReference type="EMBL" id="HAE8207709.1"/>
    </source>
</evidence>
<keyword evidence="5" id="KW-0378">Hydrolase</keyword>
<gene>
    <name evidence="5" type="ORF">GND11_000993</name>
</gene>
<dbReference type="PANTHER" id="PTHR30408:SF12">
    <property type="entry name" value="TYPE I RESTRICTION ENZYME MJAVIII SPECIFICITY SUBUNIT"/>
    <property type="match status" value="1"/>
</dbReference>
<dbReference type="Pfam" id="PF01420">
    <property type="entry name" value="Methylase_S"/>
    <property type="match status" value="1"/>
</dbReference>
<sequence length="397" mass="44972">MSWPKVKLGEIFTISRGGSPRPIQDYITDSCNGVNWIMIGDTEPNSKYIRHTAKKIKFEGVKKSRKVYPGDLLLTNSMSFGRPYILDVEGCIHDGWLVLSPKNNQIHIDYFYHYLNSPAAKIIISNKAAGAVVKNLNSDIVRNLEIPFPPFAEQVRIASTLDKVDGIRQKRDQAIKLADDFLRATFLEMFGDPVENPKKLKKSPITELADVITGFAFKSNEYINDSSEAVRLCRGANTLTGYLDWADTKFWPKNKLEKLDNYLIKAGDIILAMDRPWISSGLKVCIFPENQRETYLVQRVARLRPRCESYTNYIYSCIKSPAFEKHCCPTETTVPHISPVELKNFEVLIPPDELMVNFHSIVSIINNSLNKMASGDIDSDALFSKLSQQAFSGHLKR</sequence>
<keyword evidence="5" id="KW-0540">Nuclease</keyword>
<evidence type="ECO:0000256" key="2">
    <source>
        <dbReference type="ARBA" id="ARBA00022747"/>
    </source>
</evidence>
<dbReference type="InterPro" id="IPR000055">
    <property type="entry name" value="Restrct_endonuc_typeI_TRD"/>
</dbReference>
<dbReference type="Gene3D" id="3.90.220.20">
    <property type="entry name" value="DNA methylase specificity domains"/>
    <property type="match status" value="2"/>
</dbReference>
<dbReference type="SUPFAM" id="SSF116734">
    <property type="entry name" value="DNA methylase specificity domain"/>
    <property type="match status" value="2"/>
</dbReference>
<feature type="domain" description="Type I restriction modification DNA specificity" evidence="4">
    <location>
        <begin position="3"/>
        <end position="176"/>
    </location>
</feature>
<organism evidence="5">
    <name type="scientific">Salmonella enterica subsp. salamae serovar 42:f,g,t:--</name>
    <dbReference type="NCBI Taxonomy" id="41518"/>
    <lineage>
        <taxon>Bacteria</taxon>
        <taxon>Pseudomonadati</taxon>
        <taxon>Pseudomonadota</taxon>
        <taxon>Gammaproteobacteria</taxon>
        <taxon>Enterobacterales</taxon>
        <taxon>Enterobacteriaceae</taxon>
        <taxon>Salmonella</taxon>
    </lineage>
</organism>
<dbReference type="InterPro" id="IPR052021">
    <property type="entry name" value="Type-I_RS_S_subunit"/>
</dbReference>